<feature type="region of interest" description="Disordered" evidence="3">
    <location>
        <begin position="4533"/>
        <end position="4567"/>
    </location>
</feature>
<feature type="compositionally biased region" description="Basic and acidic residues" evidence="3">
    <location>
        <begin position="1596"/>
        <end position="1609"/>
    </location>
</feature>
<feature type="compositionally biased region" description="Polar residues" evidence="3">
    <location>
        <begin position="6119"/>
        <end position="6128"/>
    </location>
</feature>
<feature type="region of interest" description="Disordered" evidence="3">
    <location>
        <begin position="1694"/>
        <end position="1727"/>
    </location>
</feature>
<organism evidence="5 6">
    <name type="scientific">Xenopus tropicalis</name>
    <name type="common">Western clawed frog</name>
    <name type="synonym">Silurana tropicalis</name>
    <dbReference type="NCBI Taxonomy" id="8364"/>
    <lineage>
        <taxon>Eukaryota</taxon>
        <taxon>Metazoa</taxon>
        <taxon>Chordata</taxon>
        <taxon>Craniata</taxon>
        <taxon>Vertebrata</taxon>
        <taxon>Euteleostomi</taxon>
        <taxon>Amphibia</taxon>
        <taxon>Batrachia</taxon>
        <taxon>Anura</taxon>
        <taxon>Pipoidea</taxon>
        <taxon>Pipidae</taxon>
        <taxon>Xenopodinae</taxon>
        <taxon>Xenopus</taxon>
        <taxon>Silurana</taxon>
    </lineage>
</organism>
<evidence type="ECO:0000313" key="6">
    <source>
        <dbReference type="RefSeq" id="XP_031747559.1"/>
    </source>
</evidence>
<feature type="region of interest" description="Disordered" evidence="3">
    <location>
        <begin position="5566"/>
        <end position="5599"/>
    </location>
</feature>
<feature type="compositionally biased region" description="Basic and acidic residues" evidence="3">
    <location>
        <begin position="2587"/>
        <end position="2604"/>
    </location>
</feature>
<feature type="compositionally biased region" description="Basic and acidic residues" evidence="3">
    <location>
        <begin position="3788"/>
        <end position="3800"/>
    </location>
</feature>
<feature type="compositionally biased region" description="Basic and acidic residues" evidence="3">
    <location>
        <begin position="1531"/>
        <end position="1543"/>
    </location>
</feature>
<dbReference type="SUPFAM" id="SSF50156">
    <property type="entry name" value="PDZ domain-like"/>
    <property type="match status" value="1"/>
</dbReference>
<gene>
    <name evidence="6 7" type="primary">ahnak2</name>
</gene>
<feature type="region of interest" description="Disordered" evidence="3">
    <location>
        <begin position="2223"/>
        <end position="2258"/>
    </location>
</feature>
<feature type="region of interest" description="Disordered" evidence="3">
    <location>
        <begin position="3370"/>
        <end position="3401"/>
    </location>
</feature>
<dbReference type="CTD" id="113146"/>
<dbReference type="GO" id="GO:0005737">
    <property type="term" value="C:cytoplasm"/>
    <property type="evidence" value="ECO:0000318"/>
    <property type="project" value="GO_Central"/>
</dbReference>
<evidence type="ECO:0000256" key="3">
    <source>
        <dbReference type="SAM" id="MobiDB-lite"/>
    </source>
</evidence>
<feature type="region of interest" description="Disordered" evidence="3">
    <location>
        <begin position="7292"/>
        <end position="7314"/>
    </location>
</feature>
<feature type="compositionally biased region" description="Basic and acidic residues" evidence="3">
    <location>
        <begin position="3102"/>
        <end position="3119"/>
    </location>
</feature>
<evidence type="ECO:0000256" key="2">
    <source>
        <dbReference type="ARBA" id="ARBA00023242"/>
    </source>
</evidence>
<keyword evidence="5" id="KW-1185">Reference proteome</keyword>
<feature type="compositionally biased region" description="Basic and acidic residues" evidence="3">
    <location>
        <begin position="7201"/>
        <end position="7218"/>
    </location>
</feature>
<feature type="region of interest" description="Disordered" evidence="3">
    <location>
        <begin position="3080"/>
        <end position="3120"/>
    </location>
</feature>
<evidence type="ECO:0000313" key="5">
    <source>
        <dbReference type="Proteomes" id="UP000008143"/>
    </source>
</evidence>
<dbReference type="KEGG" id="xtr:101730314"/>
<feature type="region of interest" description="Disordered" evidence="3">
    <location>
        <begin position="4022"/>
        <end position="4050"/>
    </location>
</feature>
<feature type="compositionally biased region" description="Basic and acidic residues" evidence="3">
    <location>
        <begin position="2112"/>
        <end position="2124"/>
    </location>
</feature>
<feature type="region of interest" description="Disordered" evidence="3">
    <location>
        <begin position="2112"/>
        <end position="2135"/>
    </location>
</feature>
<feature type="compositionally biased region" description="Basic and acidic residues" evidence="3">
    <location>
        <begin position="5063"/>
        <end position="5072"/>
    </location>
</feature>
<feature type="region of interest" description="Disordered" evidence="3">
    <location>
        <begin position="1531"/>
        <end position="1557"/>
    </location>
</feature>
<feature type="compositionally biased region" description="Basic and acidic residues" evidence="3">
    <location>
        <begin position="4371"/>
        <end position="4383"/>
    </location>
</feature>
<feature type="region of interest" description="Disordered" evidence="3">
    <location>
        <begin position="3899"/>
        <end position="3931"/>
    </location>
</feature>
<feature type="region of interest" description="Disordered" evidence="3">
    <location>
        <begin position="7197"/>
        <end position="7218"/>
    </location>
</feature>
<feature type="compositionally biased region" description="Basic and acidic residues" evidence="3">
    <location>
        <begin position="7950"/>
        <end position="7965"/>
    </location>
</feature>
<dbReference type="GO" id="GO:0005634">
    <property type="term" value="C:nucleus"/>
    <property type="evidence" value="ECO:0000318"/>
    <property type="project" value="GO_Central"/>
</dbReference>
<feature type="region of interest" description="Disordered" evidence="3">
    <location>
        <begin position="1765"/>
        <end position="1787"/>
    </location>
</feature>
<feature type="compositionally biased region" description="Polar residues" evidence="3">
    <location>
        <begin position="316"/>
        <end position="330"/>
    </location>
</feature>
<feature type="compositionally biased region" description="Polar residues" evidence="3">
    <location>
        <begin position="4022"/>
        <end position="4035"/>
    </location>
</feature>
<feature type="compositionally biased region" description="Basic and acidic residues" evidence="3">
    <location>
        <begin position="3963"/>
        <end position="3972"/>
    </location>
</feature>
<feature type="compositionally biased region" description="Polar residues" evidence="3">
    <location>
        <begin position="5638"/>
        <end position="5650"/>
    </location>
</feature>
<feature type="compositionally biased region" description="Basic and acidic residues" evidence="3">
    <location>
        <begin position="473"/>
        <end position="483"/>
    </location>
</feature>
<feature type="region of interest" description="Disordered" evidence="3">
    <location>
        <begin position="4907"/>
        <end position="4927"/>
    </location>
</feature>
<dbReference type="Gene3D" id="2.30.42.10">
    <property type="match status" value="1"/>
</dbReference>
<feature type="compositionally biased region" description="Basic and acidic residues" evidence="3">
    <location>
        <begin position="5578"/>
        <end position="5587"/>
    </location>
</feature>
<dbReference type="RefSeq" id="XP_031747559.1">
    <property type="nucleotide sequence ID" value="XM_031891699.1"/>
</dbReference>
<feature type="region of interest" description="Disordered" evidence="3">
    <location>
        <begin position="299"/>
        <end position="335"/>
    </location>
</feature>
<feature type="region of interest" description="Disordered" evidence="3">
    <location>
        <begin position="5638"/>
        <end position="5660"/>
    </location>
</feature>
<dbReference type="OrthoDB" id="447516at2759"/>
<sequence length="7965" mass="894009">MVSNRPLKAEEPDGEAEDDTTIDVELENVRPRPQGSSPVYEYAINEYYINPEDTSIYTDSEFSSRIRKTSFIRTSHPFSKMSDSEEPMEITLSTEAKTGASGFNITGGREEGIIVSQVLKESPHSDIFCIKEGDQLLSATIYFDNITYEDALKILQQSEPYKVQFNLKRKLGKEDREKMHSIIQIKKDKQKQDNGDQLCSFKTTEGDKTVRKREHKKKRSKKDRLSWPKFQSIPSTGILGHRRSRSTSETNDEETQDTSSRVSELQEDISIKQYERESLGMELQCRKTISGEKISELENKKQAEPYQRLKEKRSLDSSTSVQIDQHSVPKTQLRKGDSLHSYISANTSKDKEDNTHNVIWRETFPEVIIVKEKTLPSPCKVSPLQRRDQTTILQSSTKVRIKELPQQTGLGQQFCDDVTSPTDEKMKSKQRKKKSKKAILGSTCTQADDISEVHSSSSHLKIDFQSSSSNDTEENKIPEDEKVSTSSVAFKRLVNSDAEINNRGDIAELQQNHVAESKLHGFQMPLFGISQKEGSILSGTEPTSEKKPPDRQQILSGWKLQMPIIKMPKLPKLQRKSFRSEIVEQSDINTNNIGTEGEDTIIITDAPILSTLHKETEKSASSRTKNIESNKLPEVLYLPDNREPVITGGNIHQQSVLKHKFVKSQSGKHESDLNINFLDTKKEIYTLPESAKTVDKENIHMRSTPLQLHLQDVGSDTLSTSKLKLNTDMIAEIPVPELDPQITDMLLPEQFEPEKAIIQDNENDSNISLKYGVTHDRSDAEGKEALVKIPKLKIPSFDSFAQNVKDSGEREHKTIVDINKDSKQNIPRTAKVKLPKVELSLPKFKGHKSQYKVHINTDNESSGNINDFNNKWTFSEGLMHDSSFSSNTKDKIKIHTDGVFQIQADINKPSATNVNTIEVSENQDNEISKETNANDLVGVAEDIKIVFPHMQIPQYSEYISDKNEEEAEQMKRLVTETDFELKKDINKCELTERTKIHKLNKKGVKGEQEHTNTLTESIVGGLTQEYDVGNNDISEALQRKNISTSETLQDTIANMDIQNYNYELDNKELNYKTKSKNESIKQNIQQDAKTTFTYSEGKHANEKNTNNQLSKLKFPKFELSKHFKQVKPQKENAETALVNTEKSETKVFLNMPEDRVEIALKAQITEPTTRILETFKEPSICEIQLPKSITGKGKQQAEDTLEKEREISSEYVSAAENQSASLGWGIQLPAFKIPLFGISEKTADLIDSADVSITKEEEKPESESKVQTDRLITHEATPMQEHWDVQGTGTEHSIRITTVQKTIISPESQIVDKTSPAQRYEIKREYKVEDINETFAPTEEELKPTKEMAEAATLDTGLSKRDVSLKVAEETVEKATETQDMQITEPKTQVLETVAESSLIETQLSTISTLEFGQPDQAAIPDSSDATPKPKEDIKRELEEREGETKSEYISTVAKETSSWGWGIQLPAFKIPLFGKSDKPADLIETEDASKPKEELKSETEIKEGETVIQSVSLSVETEPTTVPKEKVEVELQQADEKSKPDTDTVQSLEIPKELKEKEPEIVQKELIKEEETVIESLSLSLETEPTTVPKEKVKVELQQEEEKSKPDTDIVQSLEIPKEVKEKESEIVQKELSIHVEPSMEEHWEVQGKGKRRKKKVTKVEKTVKSTESQDIGVTSPTEEYVFTSQTKMQFELEDTGETLSPTEEELKPQKEMAETATVKTEPSETKVFLTMSEDRVDTAQITEPTTQILETVTQLAVCETQLPASTTEEGPQQAEDTQHDLEEKEREISSEYVSAAENQSASFGWGIQLPAFKIPLFGISEKPADLIDSADVSITKEEEKPESESKVQPDRLITHEATPMQEHWDVQGTGTEHSIRITTVQKTIISPESQIVDKTSPAQLYEIKREYKVEDMSETFAPTEEELKPTKEMAEAATLDTGLSKRDVSLKVAEETVEKATETQDTQITEPKTQVLETVAESSLSETQLSTISTLEFGQPDQAAIPDSSDATPKPKEDIKRELEERETKSEYISTVAKETSSWGWGIQLPAFKIPLFGKSDKPADLIETEDVSKPKEELKSETEIKEGETVIQSVSLSVETEPTTVPKEKVEVELQQADEKSKPDTDTVQSLEIPKELKEKEPQIVQKELIKEEETVIESLSLSLETEPTTVPKEKVKVELQQEKEKSKPDTDIVQSLEIPKEVKEKESEIVQKELRIHVEPSMEEHWEVQGKGKRRRKKVTKVEKTVKSTESQDVGVTSPTEEYVFTSQTKMQFELEDTGETLSPTEEELKPQKEMAETATVKTEPSETKVFLTMSEDRVDTAQITEPTTQILETVMQLAVCGTQLPASTTEEGPHQAEDTQLDLEEKEREISSEYVSAAEHQSASLGWGIQLPAFKIPLFGISEKTADLITKEEEKPESESKVQTDRLITHEATPMQEHWDVQGTGTEHSIRITTVQKTIISPESQIVDKTSPAQLYEIKREYKVEDISETFAPTEEELKPTKEMAEAATLDTGLRKRDVSLKVAEGPVEKATETQDTQITEPKTQVLETVAESSLSETQLSTISTLEFGQPDQAAIPDSSDATPQPKEDIKHELEEREGETKSEYISTVAKETSSWGWGIQLPAFKIPLFGKSDKPADLIETEDASKPKEELKSETEIKEEETVIESLSLSLETEPTTVPKEKVKVELQQEEEKSKPDTDIVQSLEIPKEVKEKESEIVQKELSTHVEPSMEEHWEVEGKGKRRRKKVTKVEKTVKSTESQDVGVTSPTEEYIFTSQTKMQFELEDTGETLSPTEEELKPQKEMAETATVKTEPSETKVFLTMSEDRVDTAQITEPTIQILETVTQLAVCETQLPASTTEEGPQQAEDTQLDLEEKEREISSEYVSAAENQSASLGWGIQLPAFKIPLFGISEKPADLIDSADVSITKEEEKPENESKVQTDRLITHEATPMQKHWDVHGTGTEHSIRITTVQKTIISPESQIVDKTSPAQLYEIKREYKVEDINETFAPTEKELKPTKEMAEAATLDTGLSKRDVSLKVAEETVEKATETQDMQITEPKTQVLETVAESSLSETQLSTISTLEFGQPDQAAIPDSSDATPKPKEDIKRELEEREGETKSVYISTVAKETSSWGWGIQLPAFKIPLFGKSDKPADLIETEDASKPKEELKSETEIKEGETVIQSVSLSVETEPTTVPKEKVEVELQQADEKSKPDTDTVQSLEIPKELKEKEPEIVQKELIKEEETVIESLSLSLETEPTTVPKEKVKVKLQQEEEKSKPYTDIVQSLEIPKEVKEKESEIVQKELSIHVEPSMEEHWEVQGKGKRRKKKVTKVEKTVKSTESQDVGVTSPKEEYIFTSQTKMQFELEDTGETLSPTEEELKPQKEMAETATVKTEPSETKVFLTMSEDRVDTAQITEPTIQILETVTQLAVCETQLPASTTEEGPQQAEDTQLDLEEKEREISSEYVSAAENQSASLGWGIQLPAFKIPLFGISEKPADLIDSADVSITKEEEKPENESKVQTDRLITHEATPMQEHWDVHGTGTEHSIRITTVQKTIISPESQIVDKTSPAQLYEIKREYKVEDINETFAPTEKELKPTKEMAEAATLDTGLSKRDVSLKVAEETVEKATETQDMQITEPKTQVLETVAESSLSETQLSTISTLEFGQPDQGAIPDSSDATPKPKEDIKRELEEREGETKSVYISTVAKETSSWGWGIQLPAFKIPLFGKSDKPADLIETEDASKPKEELKSETEIKEGETVIQSVSLSVETEPTTVPKEKVEVELQQADEKSKPDTDTVQSLEIPKELKEKEPEIVQKELIKEEETVIESLSLSLETEPTTVPKEKVKVKLQQEEEKSKPYTDIVQSLEIPKEVKEKESEIVQKELSIHVEPSMEEHWEVQGKGKRRKKKVTKVEKTVKSTESQDVGVTSPKEEYIFTSQTKMQFELEDTGETLSPTEEELKPQKEMAETATVKTEPSETKVFLTMSEDRVDTAQITEPTIQILETVTQLAVCETQLPASTTEEGPQQAEDTQLDLEEKEREISSEYVSAAENQSASLGWGIQLPAFKIPLFGISEKPADLIDSADVSITKEEEKPENESKVQTDRLITHEATPMQEHWDVHGTGTEHSIRITTVQKTIISPESQIVDKTSPAQLYEIKREYKVEDINETFAPTEKELKPTKEMAEAATLDTGLSKRDVSLKVAEETVEKATETQDMQITEPKTQVLETVAESSLSETQLSTISTLEFGQPDQAAIPDSSDATPKPKEDIKRELEEREGETKSVYISTVAKETSSWGWGIQLPAFKIPLFGKSDKPADLIETEDASKPKEELKSETEIKEGETVIQSVSLSVETEPTTVPKEKVEVELQQADEKSKPDTDTVQSLEIPKELKEKEPEIVQKELIKEEETVIESLSLSLETEPTTVPKEKVKVKLQQEEEKSKPYTDIVQSLEIPKEVKEKESEIVQKELSIHVEPSMEEHWEVQGKGKRRKKKVTKVEKTVKSTESQDVGVTSPKEEYVFTSQTKMQFELEDTGETLSPTEEELKPQKEMAETATVKTEPSETKVFLTMSEDRVDTAQITEPTTQILETVTQLAVCETQLPATTTEEGPQQAEDTQLDLEEKEREISSEYVSAAENQSASLGWGIQLPAFKIPLFGISQKPADLIDSAVVSITKEKEKPESESKVQPDRLITHEATPMQEHWDVQGTGTEHSIRITTVQKTIISPESQIVDKTSPAQIYEIKTEYKVEDISETFAPTEEELKPTKEMTEAATLDTGLSKRDVSLKVAEETVEKATETQDTQITEPKTQVLETVAESSLSKTQLSTFSTLEFGQPDQAAIPDSSDATPQPKEDIKRELEEREGETKSEYISTVAKETSSWGWGIQLPAFKIPLFGKSDKPADLIETEDASKPKEELKSETEIKEEETVIESLSLSLETEPTTVPKEKVKVELQQEKEKSKPDTDIVQSLEIPKEVKEKESEIVQKELSIHVEPSMEEHWEVQGKGKRRKKKVTKVEKTVKSTESQDVGVTSPKEEYVFTSQTKMQFELEDTGETLSPTEEELKPQKEMAETATVKTEPSETKVFLTMSEDRVDTAQITEPTTQILETVTQLAVCETQLPASTTEQGPQQAEDTQLDLEEKEREISSEYVSAAENQSASLGWGIQLPAFKIPLFGISEKPADLIDSADVSITKEEEKPENESKVQTDRLITHEATPMQEHWDVHGTGTEHSIRITTVQKTIISPESQIVDKTSPAQLYEIKREYKMEDINETFAPTEEELKPTKEMAEAATLDTGFSKRDVSLKVAEETVEKATETQDTQITEPKTQVLETVAESSLSETQLSTFSTLEFGQPDQAAIPDSSDATPQPKEDIKRELEERETKSEYISTVAKETSSWGWGIQLPAFKIPLFGKSDKPADLIETEDVSKPKQELKSETEIKEEETVIESLSLSLETEPTTVPKEKVKVELQQEKEKSKPDTDIVQSLEIPKEVKEKESEIVQKELRIHVEPSMEEHWEVQGKGKRRRKKVTKVEKTVKSTESQDVGVTSPTEEYVFTSQRKMQFELEDTGETLSPTEEELKPQKEMAETATVKTEPSETKVFLTMSEDRVDTAQITEPTTQILETVMQLAFCETQLPASTTEEGPQQAEDTQLDLEEKEREISSEYVSAAEHQSASLGWGIQLPAFKIPLFGISEKTADLITKEEEKPESESNVQTDRLITHEATPMQEHWDVQGTGTEHSIRITTVQKTIISPESQIVDKTSPAQLYEIKREYKVEDISETFAPTEEELKPTKEMAEAATLDTGLRKRDVSLKVAEETVEKATETQDMQITEPKTQVLEKVAESSLSETQLSTISTLEFGQPDQAAIPDSSNATPQPKEDIKCELEEREGETKSEYIGTVAKETSSWGWGIQLPAFKIPLFGKSDKPADLIETEDASKPKEELKSETEIKEGETVIQSVSLSVETEPTTVPKEKVEVELQQADEKSKPDTDTVQSLEIPKELKEKEPEIVQKELIKEEETVIESLSLSLETEPTTVPKEKVKVELQQEEEKSKPDTDIVQSLEIPKEVKEKESEIVQKELRIHVEPSMEEHWEVQGKGKRRRKKVTKVEKSVKSTESQDVGLTSPTEEYVFTSQRKMQFELEDTGETLSPTEEELKPQKEMAEIATVKSEPSETKVFLTMSEDRVDTAQITEPTTQILETVMQLAVCETQLPASTTEEGPQQAEDTQLDLEEKEREISSEYVSAAENQSASLGWGIQLPAFKIPLFGISEKPADLIDSAVVSITKEKEKPESESKVQPDRLITHEATPMQEHWDVQGTGTEHSIRITTVQKTIISPESQIVDKTSPAQIYEIKREYKVEDISETFAPTEEELKPTKEMTEAATLDTGLSKRDVSLKVAEETVEKATETQDMQITEPKTQVLETVAESSLSETQLSTISTLEFGQPDQAAIPDSSDATPKPKEDIKRELEEREGETKSEYISTVAKETSSWGWGIQLPAFKIPLFGKSNKPADLVKTEDVSKTKEELEPENEIKEGEVFTQSISLCAETEPTTVSKEKVKIKLQQEEEKPKPEIGAVQSFEIQKEVTKSKTAQKEFSIHMKPSPSEELKPQTEIAVSSTVKTETIGRNVLLMMSEDRVDTGVTTHKTQIAESTTQVLETVTESICKTQLPMSTNLTFTKTERTGSAGGTEKSYQQKEDIILDLDEKEREPSNEYVSALENQFTAIGSGIQPLAAFEKPDFIDSEIVSITNENLKPESECINLSSSCKMNIEKVCKGNATDTDYSTLLKFDHKHKYEEFNIDTDLLDRPDIKELALTSADIPPCTANIWETKSKGVIVTVNKNNEAEQLMLNQVVEGGFGLKENQSEMKVLKISAYTEIIGDDLSIKTQAVSMKSPTESGTLLFSDFKNDTFKECVTMSKSTLLPLTSKSDQKGVKEASKIHIGEHQMTCETESKLPKSSQDFEDECAIPLKDKHDEANMHSTVLETESLSSYFTIPMIGVTVIEERINISDGNIIGKELKASGKNIESNTEANSNIQEGAVINSEAEDLRETCDQVNANIEYEVSTPKVLQKSDVLCDLARSGVTIPVSPSIITVKVLEERIYTPDEDIKGNKQSFLTKDEVSTTESPQETIIELEFLKKIVAESVVKSLPVEETLLENDSSILTHDSSEHMLNYYLTDPAKQVEHDKEEQSLRTVTVNLEEEKKENDLPDRDDSMPADHADSGICFHQLSLPKYSVSVIEENIYIEDEGNKGNNLDLERSPETLNYTMGTSAKTVGSEMMSTSLNDIIQTKPKKADGGTANCEEDSLSGQDGETDIKIKEEKKDNDLQQQASVVKSRSLFKLPSFKLPSLSFRGKKERAQNLDADLPHNDFATDLLESEKLKTQLDTDTDKEKANIHSKKVEHPKFQLPKLELSKHSRGEIIKHTSTCTDASEETFTKDIRTKNINTQKEKTETDLSPLSFLSELQPNTIVEEDIKIEFPYFKAPKLSFVDPNDNTSSVHSDNNKFYKPEHMQHNNNQFADDQFLTEEKKVSVCITNVNLSEKKMKPKRSGFKLSFSKVKNSDLSSDPQCESFSVAANHEKVGIDLHEYDLACEDELQTLDISCIANQSTLDLPQSDAKGSNNGPHLVEETTLNEMEKAMKKEINITPTAVKNITLNAKSLETAKPFDTDNGVPHHITPVFTELPVSPENKLVEVYLNTDFETQQNTESEYKSEETTQTKQPLIKKDILLTTNLVKEYEISSSETERPSFGFSLMKIKLPESHGNVNREEPELSLEAYTNMEDNLAASQPLETGIDNIIAEHTPNRQILSSKVHVPKLKTLTLSVKSSDQPECSNLSADTDDGTAKNEMSETAASSHDENSLRKKEATSNQSLNKFKFHLPSVGFTSSVAETHNQKSNEKVQDSAKLVESGTSEKKSWFKFPKLGFSSATEKHQTDKEEEDESETIEDNVTKEVKRKDKSEDSS</sequence>
<feature type="compositionally biased region" description="Basic residues" evidence="3">
    <location>
        <begin position="428"/>
        <end position="437"/>
    </location>
</feature>
<dbReference type="InterPro" id="IPR001478">
    <property type="entry name" value="PDZ"/>
</dbReference>
<feature type="region of interest" description="Disordered" evidence="3">
    <location>
        <begin position="3205"/>
        <end position="3227"/>
    </location>
</feature>
<feature type="region of interest" description="Disordered" evidence="3">
    <location>
        <begin position="4829"/>
        <end position="4871"/>
    </location>
</feature>
<feature type="compositionally biased region" description="Basic and acidic residues" evidence="3">
    <location>
        <begin position="6459"/>
        <end position="6478"/>
    </location>
</feature>
<feature type="region of interest" description="Disordered" evidence="3">
    <location>
        <begin position="5050"/>
        <end position="5084"/>
    </location>
</feature>
<feature type="region of interest" description="Disordered" evidence="3">
    <location>
        <begin position="1410"/>
        <end position="1447"/>
    </location>
</feature>
<evidence type="ECO:0000259" key="4">
    <source>
        <dbReference type="PROSITE" id="PS50106"/>
    </source>
</evidence>
<feature type="compositionally biased region" description="Basic and acidic residues" evidence="3">
    <location>
        <begin position="1706"/>
        <end position="1715"/>
    </location>
</feature>
<name>A0A8J1IPN8_XENTR</name>
<proteinExistence type="predicted"/>
<feature type="compositionally biased region" description="Basic and acidic residues" evidence="3">
    <location>
        <begin position="2797"/>
        <end position="2806"/>
    </location>
</feature>
<feature type="region of interest" description="Disordered" evidence="3">
    <location>
        <begin position="4999"/>
        <end position="5036"/>
    </location>
</feature>
<feature type="region of interest" description="Disordered" evidence="3">
    <location>
        <begin position="5347"/>
        <end position="5383"/>
    </location>
</feature>
<feature type="region of interest" description="Disordered" evidence="3">
    <location>
        <begin position="4371"/>
        <end position="4397"/>
    </location>
</feature>
<feature type="region of interest" description="Disordered" evidence="3">
    <location>
        <begin position="186"/>
        <end position="269"/>
    </location>
</feature>
<feature type="region of interest" description="Disordered" evidence="3">
    <location>
        <begin position="3662"/>
        <end position="3702"/>
    </location>
</feature>
<dbReference type="GO" id="GO:0043484">
    <property type="term" value="P:regulation of RNA splicing"/>
    <property type="evidence" value="ECO:0000318"/>
    <property type="project" value="GO_Central"/>
</dbReference>
<feature type="compositionally biased region" description="Polar residues" evidence="3">
    <location>
        <begin position="7827"/>
        <end position="7839"/>
    </location>
</feature>
<feature type="compositionally biased region" description="Basic and acidic residues" evidence="3">
    <location>
        <begin position="299"/>
        <end position="315"/>
    </location>
</feature>
<feature type="region of interest" description="Disordered" evidence="3">
    <location>
        <begin position="1642"/>
        <end position="1679"/>
    </location>
</feature>
<protein>
    <submittedName>
        <fullName evidence="6">Titin</fullName>
    </submittedName>
</protein>
<feature type="compositionally biased region" description="Basic and acidic residues" evidence="3">
    <location>
        <begin position="1778"/>
        <end position="1787"/>
    </location>
</feature>
<feature type="region of interest" description="Disordered" evidence="3">
    <location>
        <begin position="7891"/>
        <end position="7914"/>
    </location>
</feature>
<feature type="compositionally biased region" description="Basic and acidic residues" evidence="3">
    <location>
        <begin position="3685"/>
        <end position="3702"/>
    </location>
</feature>
<feature type="compositionally biased region" description="Basic and acidic residues" evidence="3">
    <location>
        <begin position="4907"/>
        <end position="4924"/>
    </location>
</feature>
<feature type="region of interest" description="Disordered" evidence="3">
    <location>
        <begin position="412"/>
        <end position="485"/>
    </location>
</feature>
<feature type="region of interest" description="Disordered" evidence="3">
    <location>
        <begin position="3316"/>
        <end position="3348"/>
    </location>
</feature>
<feature type="compositionally biased region" description="Polar residues" evidence="3">
    <location>
        <begin position="2856"/>
        <end position="2869"/>
    </location>
</feature>
<feature type="compositionally biased region" description="Basic and acidic residues" evidence="3">
    <location>
        <begin position="4546"/>
        <end position="4555"/>
    </location>
</feature>
<feature type="region of interest" description="Disordered" evidence="3">
    <location>
        <begin position="3788"/>
        <end position="3814"/>
    </location>
</feature>
<comment type="subcellular location">
    <subcellularLocation>
        <location evidence="1">Nucleus</location>
    </subcellularLocation>
</comment>
<evidence type="ECO:0000313" key="7">
    <source>
        <dbReference type="Xenbase" id="XB-GENE-6031150"/>
    </source>
</evidence>
<feature type="compositionally biased region" description="Basic and acidic residues" evidence="3">
    <location>
        <begin position="7894"/>
        <end position="7904"/>
    </location>
</feature>
<feature type="region of interest" description="Disordered" evidence="3">
    <location>
        <begin position="1596"/>
        <end position="1615"/>
    </location>
</feature>
<feature type="region of interest" description="Disordered" evidence="3">
    <location>
        <begin position="4482"/>
        <end position="4519"/>
    </location>
</feature>
<feature type="region of interest" description="Disordered" evidence="3">
    <location>
        <begin position="4246"/>
        <end position="4286"/>
    </location>
</feature>
<feature type="region of interest" description="Disordered" evidence="3">
    <location>
        <begin position="3953"/>
        <end position="3984"/>
    </location>
</feature>
<feature type="compositionally biased region" description="Basic and acidic residues" evidence="3">
    <location>
        <begin position="7857"/>
        <end position="7868"/>
    </location>
</feature>
<dbReference type="InterPro" id="IPR036034">
    <property type="entry name" value="PDZ_sf"/>
</dbReference>
<feature type="region of interest" description="Disordered" evidence="3">
    <location>
        <begin position="5979"/>
        <end position="6005"/>
    </location>
</feature>
<dbReference type="Proteomes" id="UP000008143">
    <property type="component" value="Chromosome 8"/>
</dbReference>
<feature type="compositionally biased region" description="Acidic residues" evidence="3">
    <location>
        <begin position="12"/>
        <end position="26"/>
    </location>
</feature>
<feature type="compositionally biased region" description="Basic and acidic residues" evidence="3">
    <location>
        <begin position="2639"/>
        <end position="2658"/>
    </location>
</feature>
<feature type="compositionally biased region" description="Polar residues" evidence="3">
    <location>
        <begin position="2762"/>
        <end position="2781"/>
    </location>
</feature>
<feature type="region of interest" description="Disordered" evidence="3">
    <location>
        <begin position="2564"/>
        <end position="2605"/>
    </location>
</feature>
<feature type="region of interest" description="Disordered" evidence="3">
    <location>
        <begin position="3439"/>
        <end position="3467"/>
    </location>
</feature>
<feature type="compositionally biased region" description="Basic and acidic residues" evidence="3">
    <location>
        <begin position="1428"/>
        <end position="1447"/>
    </location>
</feature>
<evidence type="ECO:0000256" key="1">
    <source>
        <dbReference type="ARBA" id="ARBA00004123"/>
    </source>
</evidence>
<feature type="region of interest" description="Disordered" evidence="3">
    <location>
        <begin position="6213"/>
        <end position="6238"/>
    </location>
</feature>
<keyword evidence="2" id="KW-0539">Nucleus</keyword>
<dbReference type="InterPro" id="IPR052082">
    <property type="entry name" value="Myelin_sheath_structural"/>
</dbReference>
<feature type="compositionally biased region" description="Basic and acidic residues" evidence="3">
    <location>
        <begin position="5979"/>
        <end position="5991"/>
    </location>
</feature>
<feature type="compositionally biased region" description="Basic residues" evidence="3">
    <location>
        <begin position="210"/>
        <end position="222"/>
    </location>
</feature>
<dbReference type="GeneID" id="101730314"/>
<feature type="region of interest" description="Disordered" evidence="3">
    <location>
        <begin position="1993"/>
        <end position="2027"/>
    </location>
</feature>
<feature type="compositionally biased region" description="Basic and acidic residues" evidence="3">
    <location>
        <begin position="3380"/>
        <end position="3389"/>
    </location>
</feature>
<feature type="region of interest" description="Disordered" evidence="3">
    <location>
        <begin position="6440"/>
        <end position="6478"/>
    </location>
</feature>
<feature type="region of interest" description="Disordered" evidence="3">
    <location>
        <begin position="7928"/>
        <end position="7965"/>
    </location>
</feature>
<dbReference type="GO" id="GO:0032287">
    <property type="term" value="P:peripheral nervous system myelin maintenance"/>
    <property type="evidence" value="ECO:0000318"/>
    <property type="project" value="GO_Central"/>
</dbReference>
<feature type="compositionally biased region" description="Basic and acidic residues" evidence="3">
    <location>
        <begin position="2708"/>
        <end position="2741"/>
    </location>
</feature>
<feature type="compositionally biased region" description="Basic and acidic residues" evidence="3">
    <location>
        <begin position="2011"/>
        <end position="2027"/>
    </location>
</feature>
<feature type="region of interest" description="Disordered" evidence="3">
    <location>
        <begin position="5514"/>
        <end position="5551"/>
    </location>
</feature>
<feature type="compositionally biased region" description="Basic and acidic residues" evidence="3">
    <location>
        <begin position="5370"/>
        <end position="5383"/>
    </location>
</feature>
<dbReference type="PANTHER" id="PTHR23348">
    <property type="entry name" value="PERIAXIN/AHNAK"/>
    <property type="match status" value="1"/>
</dbReference>
<feature type="domain" description="PDZ" evidence="4">
    <location>
        <begin position="89"/>
        <end position="158"/>
    </location>
</feature>
<feature type="region of interest" description="Disordered" evidence="3">
    <location>
        <begin position="7827"/>
        <end position="7869"/>
    </location>
</feature>
<dbReference type="Xenbase" id="XB-GENE-6031150">
    <property type="gene designation" value="ahnak2"/>
</dbReference>
<feature type="region of interest" description="Disordered" evidence="3">
    <location>
        <begin position="2856"/>
        <end position="2884"/>
    </location>
</feature>
<dbReference type="OMA" id="SWGWGIQ"/>
<feature type="compositionally biased region" description="Basic and acidic residues" evidence="3">
    <location>
        <begin position="3205"/>
        <end position="3217"/>
    </location>
</feature>
<feature type="compositionally biased region" description="Polar residues" evidence="3">
    <location>
        <begin position="442"/>
        <end position="470"/>
    </location>
</feature>
<feature type="compositionally biased region" description="Acidic residues" evidence="3">
    <location>
        <begin position="7938"/>
        <end position="7948"/>
    </location>
</feature>
<feature type="region of interest" description="Disordered" evidence="3">
    <location>
        <begin position="1"/>
        <end position="37"/>
    </location>
</feature>
<reference evidence="6" key="1">
    <citation type="submission" date="2025-08" db="UniProtKB">
        <authorList>
            <consortium name="RefSeq"/>
        </authorList>
    </citation>
    <scope>IDENTIFICATION</scope>
    <source>
        <strain evidence="6">Nigerian</strain>
        <tissue evidence="6">Liver and blood</tissue>
    </source>
</reference>
<feature type="compositionally biased region" description="Basic and acidic residues" evidence="3">
    <location>
        <begin position="4268"/>
        <end position="4285"/>
    </location>
</feature>
<feature type="region of interest" description="Disordered" evidence="3">
    <location>
        <begin position="2639"/>
        <end position="2818"/>
    </location>
</feature>
<dbReference type="PANTHER" id="PTHR23348:SF42">
    <property type="entry name" value="PERIAXIN"/>
    <property type="match status" value="1"/>
</dbReference>
<dbReference type="AGR" id="Xenbase:XB-GENE-6031150"/>
<feature type="compositionally biased region" description="Basic and acidic residues" evidence="3">
    <location>
        <begin position="2681"/>
        <end position="2700"/>
    </location>
</feature>
<accession>A0A8J1IPN8</accession>
<feature type="region of interest" description="Disordered" evidence="3">
    <location>
        <begin position="6090"/>
        <end position="6128"/>
    </location>
</feature>
<feature type="compositionally biased region" description="Basic and acidic residues" evidence="3">
    <location>
        <begin position="4853"/>
        <end position="4870"/>
    </location>
</feature>
<dbReference type="PROSITE" id="PS50106">
    <property type="entry name" value="PDZ"/>
    <property type="match status" value="1"/>
</dbReference>
<feature type="compositionally biased region" description="Polar residues" evidence="3">
    <location>
        <begin position="3439"/>
        <end position="3452"/>
    </location>
</feature>
<feature type="compositionally biased region" description="Polar residues" evidence="3">
    <location>
        <begin position="6213"/>
        <end position="6226"/>
    </location>
</feature>